<organism evidence="5 6">
    <name type="scientific">Maritalea myrionectae</name>
    <dbReference type="NCBI Taxonomy" id="454601"/>
    <lineage>
        <taxon>Bacteria</taxon>
        <taxon>Pseudomonadati</taxon>
        <taxon>Pseudomonadota</taxon>
        <taxon>Alphaproteobacteria</taxon>
        <taxon>Hyphomicrobiales</taxon>
        <taxon>Devosiaceae</taxon>
        <taxon>Maritalea</taxon>
    </lineage>
</organism>
<protein>
    <submittedName>
        <fullName evidence="5">Mucin-5AC</fullName>
    </submittedName>
</protein>
<name>A0A2R4MJN5_9HYPH</name>
<geneLocation type="plasmid" evidence="6">
    <name>phl2708y3</name>
</geneLocation>
<feature type="signal peptide" evidence="2">
    <location>
        <begin position="1"/>
        <end position="30"/>
    </location>
</feature>
<dbReference type="PANTHER" id="PTHR24273">
    <property type="entry name" value="FI04643P-RELATED"/>
    <property type="match status" value="1"/>
</dbReference>
<evidence type="ECO:0000259" key="4">
    <source>
        <dbReference type="PROSITE" id="PS51208"/>
    </source>
</evidence>
<dbReference type="STRING" id="1122213.GCA_000423365_03417"/>
<dbReference type="Gene3D" id="2.40.128.130">
    <property type="entry name" value="Autotransporter beta-domain"/>
    <property type="match status" value="1"/>
</dbReference>
<dbReference type="Proteomes" id="UP000258927">
    <property type="component" value="Plasmid pHL2708Y3"/>
</dbReference>
<evidence type="ECO:0000313" key="6">
    <source>
        <dbReference type="Proteomes" id="UP000258927"/>
    </source>
</evidence>
<dbReference type="EMBL" id="CP021332">
    <property type="protein sequence ID" value="AVX06168.1"/>
    <property type="molecule type" value="Genomic_DNA"/>
</dbReference>
<evidence type="ECO:0000256" key="2">
    <source>
        <dbReference type="SAM" id="SignalP"/>
    </source>
</evidence>
<feature type="chain" id="PRO_5015335937" evidence="2">
    <location>
        <begin position="31"/>
        <end position="1042"/>
    </location>
</feature>
<evidence type="ECO:0000259" key="3">
    <source>
        <dbReference type="PROSITE" id="PS50825"/>
    </source>
</evidence>
<dbReference type="PROSITE" id="PS51208">
    <property type="entry name" value="AUTOTRANSPORTER"/>
    <property type="match status" value="1"/>
</dbReference>
<dbReference type="Gene3D" id="2.60.40.10">
    <property type="entry name" value="Immunoglobulins"/>
    <property type="match status" value="3"/>
</dbReference>
<evidence type="ECO:0000313" key="5">
    <source>
        <dbReference type="EMBL" id="AVX06168.1"/>
    </source>
</evidence>
<keyword evidence="1" id="KW-0677">Repeat</keyword>
<dbReference type="AlphaFoldDB" id="A0A2R4MJN5"/>
<keyword evidence="5" id="KW-0614">Plasmid</keyword>
<dbReference type="SUPFAM" id="SSF103515">
    <property type="entry name" value="Autotransporter"/>
    <property type="match status" value="1"/>
</dbReference>
<dbReference type="InterPro" id="IPR005546">
    <property type="entry name" value="Autotransporte_beta"/>
</dbReference>
<keyword evidence="6" id="KW-1185">Reference proteome</keyword>
<dbReference type="SMART" id="SM00869">
    <property type="entry name" value="Autotransporter"/>
    <property type="match status" value="1"/>
</dbReference>
<evidence type="ECO:0000256" key="1">
    <source>
        <dbReference type="ARBA" id="ARBA00022737"/>
    </source>
</evidence>
<sequence>MLKLRSRSKLAGRFFLGAATALLLSNVAMATSVTSITTSSAQNATGTSGTACTDAEVSLQYTLQTTTNDRTDGGALPYDYSVLRIIDADNNVIASLGLAYEYPRASIQYGFPVRIGTSTNSTDSVVAPTKRPFRVQIVESTTSTNSPPYAANGAVLFTSASFDPYDPVSDPNYDASGCKNVSGGYTGDTTPPVLTVPSNFSVNTDPGADTAVVTYTAPTANDNIDGAVTPTRTAGLASGATFPLGDTIITYRAEDAAGNSTTDSFTVTVVDNEAPVVSVPLLVTANTGPTANTGTPYFSTSANDNVDGSIPTTITTSPTTGLNAGDAFPVGTTTVTATATDSAGNVGSNSFSVVVTDNGPPVVTVPSDIVVSVDPGEADAVVSFSTSATDNVDGSLTPTISSSPTTGLDSGDAFPVGTTTMSVRAEDAAGNVTTDTFDITVNDNEIPDITVPADITTTTDPGLDTAIVNFTVSAVDIVDGSITPTITTSPTTGLSSGSPYPIGTTTVSVRAEDAAGNSDTKQFTITVGDGENPVFTSTQSNINIDIPFDESSAIVTYPTPTATDNSGSVTVARTSGLASGSAFPVGTTTITHRAEDAAGNFVDQSFNVIVARIPPGTLEVRVNSSADGDIVLSSSAAAFNQTINVTGGSGTTGQMLVRPGSYAATYALPAGFVLTSSSCDSADGQVLPSLNEVQVDLVSGQNIVCTLTMVNSAADTSEQVQNFIDGRARQIVGNQPRQSRRLARVQGTTPQPGGLNVLGYQAPNSGHLPVGVSVANDAIEVNYPTSQEEGLAKEWDAWAEATFSRFETDFDEGSFATLHMGVDYLITPTSILGIGASIDYTHADVIGSTAYTNGLGFMVGPYYTGEISENLYLDISAKLGRSYNNIATVGTTEDQFGATRGLFNASLFGEVELDQLTVRPDISLNYFYERTDAFVNSFGVSIAEQETRLGDLTFGTTFAWSQPLDNNWTMTPYVTLDGIWTFDSAAANGASTIGEQLRAKTEFGFTLKGDANQSLDFSLAYDGIGDPNYRALSAKFGLSVGF</sequence>
<accession>A0A2R4MJN5</accession>
<gene>
    <name evidence="5" type="ORF">MXMO3_03665</name>
</gene>
<dbReference type="InterPro" id="IPR003410">
    <property type="entry name" value="HYR_dom"/>
</dbReference>
<dbReference type="Pfam" id="PF03797">
    <property type="entry name" value="Autotransporter"/>
    <property type="match status" value="1"/>
</dbReference>
<dbReference type="KEGG" id="mmyr:MXMO3_03665"/>
<dbReference type="PANTHER" id="PTHR24273:SF32">
    <property type="entry name" value="HYALIN"/>
    <property type="match status" value="1"/>
</dbReference>
<dbReference type="Pfam" id="PF02494">
    <property type="entry name" value="HYR"/>
    <property type="match status" value="5"/>
</dbReference>
<dbReference type="InterPro" id="IPR013783">
    <property type="entry name" value="Ig-like_fold"/>
</dbReference>
<reference evidence="5 6" key="1">
    <citation type="submission" date="2017-05" db="EMBL/GenBank/DDBJ databases">
        <title>Genome Analysis of Maritalea myrionectae HL2708#5.</title>
        <authorList>
            <consortium name="Cotde Inc.-PKNU"/>
            <person name="Jang D."/>
            <person name="Oh H.-M."/>
        </authorList>
    </citation>
    <scope>NUCLEOTIDE SEQUENCE [LARGE SCALE GENOMIC DNA]</scope>
    <source>
        <strain evidence="5 6">HL2708#5</strain>
        <plasmid evidence="6">phl2708y3</plasmid>
    </source>
</reference>
<proteinExistence type="predicted"/>
<feature type="domain" description="Autotransporter" evidence="4">
    <location>
        <begin position="790"/>
        <end position="1042"/>
    </location>
</feature>
<feature type="domain" description="HYR" evidence="3">
    <location>
        <begin position="356"/>
        <end position="443"/>
    </location>
</feature>
<dbReference type="InterPro" id="IPR036709">
    <property type="entry name" value="Autotransporte_beta_dom_sf"/>
</dbReference>
<dbReference type="RefSeq" id="WP_162889377.1">
    <property type="nucleotide sequence ID" value="NZ_CP021332.1"/>
</dbReference>
<keyword evidence="2" id="KW-0732">Signal</keyword>
<feature type="domain" description="HYR" evidence="3">
    <location>
        <begin position="528"/>
        <end position="612"/>
    </location>
</feature>
<dbReference type="PROSITE" id="PS50825">
    <property type="entry name" value="HYR"/>
    <property type="match status" value="3"/>
</dbReference>
<feature type="domain" description="HYR" evidence="3">
    <location>
        <begin position="187"/>
        <end position="271"/>
    </location>
</feature>